<dbReference type="AlphaFoldDB" id="A0A9N9I6Z7"/>
<evidence type="ECO:0000313" key="2">
    <source>
        <dbReference type="EMBL" id="CAG8722753.1"/>
    </source>
</evidence>
<accession>A0A9N9I6Z7</accession>
<comment type="caution">
    <text evidence="2">The sequence shown here is derived from an EMBL/GenBank/DDBJ whole genome shotgun (WGS) entry which is preliminary data.</text>
</comment>
<protein>
    <submittedName>
        <fullName evidence="2">6873_t:CDS:1</fullName>
    </submittedName>
</protein>
<evidence type="ECO:0000256" key="1">
    <source>
        <dbReference type="SAM" id="MobiDB-lite"/>
    </source>
</evidence>
<proteinExistence type="predicted"/>
<keyword evidence="3" id="KW-1185">Reference proteome</keyword>
<name>A0A9N9I6Z7_9GLOM</name>
<feature type="non-terminal residue" evidence="2">
    <location>
        <position position="1"/>
    </location>
</feature>
<dbReference type="EMBL" id="CAJVPS010026934">
    <property type="protein sequence ID" value="CAG8722753.1"/>
    <property type="molecule type" value="Genomic_DNA"/>
</dbReference>
<evidence type="ECO:0000313" key="3">
    <source>
        <dbReference type="Proteomes" id="UP000789508"/>
    </source>
</evidence>
<feature type="compositionally biased region" description="Basic and acidic residues" evidence="1">
    <location>
        <begin position="45"/>
        <end position="58"/>
    </location>
</feature>
<reference evidence="2" key="1">
    <citation type="submission" date="2021-06" db="EMBL/GenBank/DDBJ databases">
        <authorList>
            <person name="Kallberg Y."/>
            <person name="Tangrot J."/>
            <person name="Rosling A."/>
        </authorList>
    </citation>
    <scope>NUCLEOTIDE SEQUENCE</scope>
    <source>
        <strain evidence="2">FL130A</strain>
    </source>
</reference>
<organism evidence="2 3">
    <name type="scientific">Ambispora leptoticha</name>
    <dbReference type="NCBI Taxonomy" id="144679"/>
    <lineage>
        <taxon>Eukaryota</taxon>
        <taxon>Fungi</taxon>
        <taxon>Fungi incertae sedis</taxon>
        <taxon>Mucoromycota</taxon>
        <taxon>Glomeromycotina</taxon>
        <taxon>Glomeromycetes</taxon>
        <taxon>Archaeosporales</taxon>
        <taxon>Ambisporaceae</taxon>
        <taxon>Ambispora</taxon>
    </lineage>
</organism>
<dbReference type="Proteomes" id="UP000789508">
    <property type="component" value="Unassembled WGS sequence"/>
</dbReference>
<gene>
    <name evidence="2" type="ORF">ALEPTO_LOCUS12315</name>
</gene>
<feature type="compositionally biased region" description="Basic residues" evidence="1">
    <location>
        <begin position="1"/>
        <end position="14"/>
    </location>
</feature>
<sequence>MDYSHYTRRKRRMKQRENLEMARHSYSQLKASNREKSTTNTKQLEFMKQDNLKRRRDNEDEDLLATSRRKGEVVVDDDDEIDQEAYSLLYNDENIEKIMEFVDENYLSEENKLPDASNSE</sequence>
<feature type="region of interest" description="Disordered" evidence="1">
    <location>
        <begin position="1"/>
        <end position="63"/>
    </location>
</feature>